<dbReference type="Pfam" id="PF21762">
    <property type="entry name" value="DEDDh_C"/>
    <property type="match status" value="1"/>
</dbReference>
<accession>A0AAD6HP87</accession>
<evidence type="ECO:0000313" key="3">
    <source>
        <dbReference type="Proteomes" id="UP001215712"/>
    </source>
</evidence>
<comment type="caution">
    <text evidence="2">The sequence shown here is derived from an EMBL/GenBank/DDBJ whole genome shotgun (WGS) entry which is preliminary data.</text>
</comment>
<evidence type="ECO:0000313" key="2">
    <source>
        <dbReference type="EMBL" id="KAJ5728462.1"/>
    </source>
</evidence>
<proteinExistence type="predicted"/>
<keyword evidence="3" id="KW-1185">Reference proteome</keyword>
<sequence>MNNNFDLDMRLAIIGRELGDFGDAEVVAGPLNSSAPTPPMIANLLLDAEIKTISSFVPAHLFAQFPQKYINNTVQENYITDHFFDDIWKQDWDLFYLPLPGRKPHDSLIFVPESQAEHMLSHINKVVSENLTLGGMKQDRLVLCFDGLPIPKPLYLGKSHDEQQKIDLEANIAKMENFESWEDLTKNYKSLIFEAFKHYLQNVMVPTMPPPSPIKKSKPKKNKRLRLRAKMKAQWTSQLNWLPSWLGLRQAFSVPEYEDQQHYLSPVNVLMAPAWNFHDQPIFFSIDCEWIERATWTLTEVGISILDTYDLVNLPPGDYGESWKKTIRSYHLRVSEHESHVNKEFCLGCPDKFEWGQSHMIESDRMGMAIDQCLVSRGEGRNMILVGLSMDHDLQLLRRTGSKYFAESDKDPFHDRLDIANLFRVVRNSDSNENLGLSRLLGELNELHSEWLHNAGNDARYTMHALVRIAMEAVGEKQESPMEVVD</sequence>
<dbReference type="SUPFAM" id="SSF53098">
    <property type="entry name" value="Ribonuclease H-like"/>
    <property type="match status" value="1"/>
</dbReference>
<dbReference type="InterPro" id="IPR012337">
    <property type="entry name" value="RNaseH-like_sf"/>
</dbReference>
<dbReference type="Proteomes" id="UP001215712">
    <property type="component" value="Unassembled WGS sequence"/>
</dbReference>
<gene>
    <name evidence="2" type="ORF">N7493_004792</name>
</gene>
<protein>
    <recommendedName>
        <fullName evidence="1">Gfd2/YDR514C-like C-terminal domain-containing protein</fullName>
    </recommendedName>
</protein>
<dbReference type="PANTHER" id="PTHR28083">
    <property type="entry name" value="GOOD FOR FULL DBP5 ACTIVITY PROTEIN 2"/>
    <property type="match status" value="1"/>
</dbReference>
<dbReference type="EMBL" id="JAQJAN010000005">
    <property type="protein sequence ID" value="KAJ5728462.1"/>
    <property type="molecule type" value="Genomic_DNA"/>
</dbReference>
<feature type="domain" description="Gfd2/YDR514C-like C-terminal" evidence="1">
    <location>
        <begin position="282"/>
        <end position="469"/>
    </location>
</feature>
<reference evidence="2" key="2">
    <citation type="submission" date="2023-01" db="EMBL/GenBank/DDBJ databases">
        <authorList>
            <person name="Petersen C."/>
        </authorList>
    </citation>
    <scope>NUCLEOTIDE SEQUENCE</scope>
    <source>
        <strain evidence="2">IBT 17514</strain>
    </source>
</reference>
<dbReference type="InterPro" id="IPR040151">
    <property type="entry name" value="Gfd2/YDR514C-like"/>
</dbReference>
<evidence type="ECO:0000259" key="1">
    <source>
        <dbReference type="Pfam" id="PF21762"/>
    </source>
</evidence>
<dbReference type="GO" id="GO:0005634">
    <property type="term" value="C:nucleus"/>
    <property type="evidence" value="ECO:0007669"/>
    <property type="project" value="TreeGrafter"/>
</dbReference>
<dbReference type="AlphaFoldDB" id="A0AAD6HP87"/>
<name>A0AAD6HP87_9EURO</name>
<reference evidence="2" key="1">
    <citation type="journal article" date="2023" name="IMA Fungus">
        <title>Comparative genomic study of the Penicillium genus elucidates a diverse pangenome and 15 lateral gene transfer events.</title>
        <authorList>
            <person name="Petersen C."/>
            <person name="Sorensen T."/>
            <person name="Nielsen M.R."/>
            <person name="Sondergaard T.E."/>
            <person name="Sorensen J.L."/>
            <person name="Fitzpatrick D.A."/>
            <person name="Frisvad J.C."/>
            <person name="Nielsen K.L."/>
        </authorList>
    </citation>
    <scope>NUCLEOTIDE SEQUENCE</scope>
    <source>
        <strain evidence="2">IBT 17514</strain>
    </source>
</reference>
<dbReference type="InterPro" id="IPR048519">
    <property type="entry name" value="Gfd2/YDR514C-like_C"/>
</dbReference>
<organism evidence="2 3">
    <name type="scientific">Penicillium malachiteum</name>
    <dbReference type="NCBI Taxonomy" id="1324776"/>
    <lineage>
        <taxon>Eukaryota</taxon>
        <taxon>Fungi</taxon>
        <taxon>Dikarya</taxon>
        <taxon>Ascomycota</taxon>
        <taxon>Pezizomycotina</taxon>
        <taxon>Eurotiomycetes</taxon>
        <taxon>Eurotiomycetidae</taxon>
        <taxon>Eurotiales</taxon>
        <taxon>Aspergillaceae</taxon>
        <taxon>Penicillium</taxon>
    </lineage>
</organism>
<dbReference type="PANTHER" id="PTHR28083:SF1">
    <property type="entry name" value="GOOD FOR FULL DBP5 ACTIVITY PROTEIN 2"/>
    <property type="match status" value="1"/>
</dbReference>